<comment type="similarity">
    <text evidence="1">Belongs to the DapA family.</text>
</comment>
<proteinExistence type="inferred from homology"/>
<dbReference type="Gene3D" id="3.20.20.70">
    <property type="entry name" value="Aldolase class I"/>
    <property type="match status" value="1"/>
</dbReference>
<dbReference type="PANTHER" id="PTHR12128:SF66">
    <property type="entry name" value="4-HYDROXY-2-OXOGLUTARATE ALDOLASE, MITOCHONDRIAL"/>
    <property type="match status" value="1"/>
</dbReference>
<dbReference type="Proteomes" id="UP000017746">
    <property type="component" value="Chromosome"/>
</dbReference>
<dbReference type="InterPro" id="IPR020625">
    <property type="entry name" value="Schiff_base-form_aldolases_AS"/>
</dbReference>
<keyword evidence="2" id="KW-0456">Lyase</keyword>
<dbReference type="InterPro" id="IPR002220">
    <property type="entry name" value="DapA-like"/>
</dbReference>
<dbReference type="InterPro" id="IPR013785">
    <property type="entry name" value="Aldolase_TIM"/>
</dbReference>
<sequence>MLGRDHAGIMTFTGLYVPLITPFETTGGVALDALEQLARDVLAAGARGLVALGTTGEPSALSDAEQQAVVDVAARVCREHSASLIVGSTSATVPPDVTARLVLVPPFVRPGEDGVVAYFAAQAGDVPVIVYHVPYRTGQELSAGSLRRIAAVPCVAGIKYAGGGISAATADLMADPPDGFAVLGGDDAVISPLLAMGAHGGILASAHLATAGFAELIAAWHAGDTVRARALGNRLAPLSLALFAEPNPTVIKGVLHATGRIPSAAVRLPLLPAAPESVQAALRLLEGLADRGDQAGGPGVAVTDHPARHVGEADAVLVVAERELAARAVVAEAALPQQGTEAGGVEQEAGSPAGR</sequence>
<dbReference type="eggNOG" id="COG0329">
    <property type="taxonomic scope" value="Bacteria"/>
</dbReference>
<protein>
    <submittedName>
        <fullName evidence="4">Dihydrodipicolinate synthase</fullName>
    </submittedName>
</protein>
<dbReference type="PROSITE" id="PS00666">
    <property type="entry name" value="DHDPS_2"/>
    <property type="match status" value="1"/>
</dbReference>
<evidence type="ECO:0000256" key="3">
    <source>
        <dbReference type="ARBA" id="ARBA00023270"/>
    </source>
</evidence>
<keyword evidence="5" id="KW-1185">Reference proteome</keyword>
<evidence type="ECO:0000256" key="1">
    <source>
        <dbReference type="ARBA" id="ARBA00007592"/>
    </source>
</evidence>
<dbReference type="Pfam" id="PF00701">
    <property type="entry name" value="DHDPS"/>
    <property type="match status" value="1"/>
</dbReference>
<dbReference type="KEGG" id="afs:AFR_21635"/>
<organism evidence="4 5">
    <name type="scientific">Actinoplanes friuliensis DSM 7358</name>
    <dbReference type="NCBI Taxonomy" id="1246995"/>
    <lineage>
        <taxon>Bacteria</taxon>
        <taxon>Bacillati</taxon>
        <taxon>Actinomycetota</taxon>
        <taxon>Actinomycetes</taxon>
        <taxon>Micromonosporales</taxon>
        <taxon>Micromonosporaceae</taxon>
        <taxon>Actinoplanes</taxon>
    </lineage>
</organism>
<evidence type="ECO:0000313" key="5">
    <source>
        <dbReference type="Proteomes" id="UP000017746"/>
    </source>
</evidence>
<dbReference type="GO" id="GO:0008840">
    <property type="term" value="F:4-hydroxy-tetrahydrodipicolinate synthase activity"/>
    <property type="evidence" value="ECO:0007669"/>
    <property type="project" value="TreeGrafter"/>
</dbReference>
<dbReference type="HOGENOM" id="CLU_049343_7_1_11"/>
<evidence type="ECO:0000313" key="4">
    <source>
        <dbReference type="EMBL" id="AGZ42597.1"/>
    </source>
</evidence>
<dbReference type="AlphaFoldDB" id="U5W0S0"/>
<keyword evidence="3" id="KW-0704">Schiff base</keyword>
<dbReference type="STRING" id="1246995.AFR_21635"/>
<dbReference type="GO" id="GO:0044281">
    <property type="term" value="P:small molecule metabolic process"/>
    <property type="evidence" value="ECO:0007669"/>
    <property type="project" value="UniProtKB-ARBA"/>
</dbReference>
<dbReference type="SUPFAM" id="SSF51569">
    <property type="entry name" value="Aldolase"/>
    <property type="match status" value="1"/>
</dbReference>
<accession>U5W0S0</accession>
<dbReference type="EMBL" id="CP006272">
    <property type="protein sequence ID" value="AGZ42597.1"/>
    <property type="molecule type" value="Genomic_DNA"/>
</dbReference>
<reference evidence="4 5" key="1">
    <citation type="journal article" date="2014" name="J. Biotechnol.">
        <title>Complete genome sequence of the actinobacterium Actinoplanes friuliensis HAG 010964, producer of the lipopeptide antibiotic friulimycin.</title>
        <authorList>
            <person name="Ruckert C."/>
            <person name="Szczepanowski R."/>
            <person name="Albersmeier A."/>
            <person name="Goesmann A."/>
            <person name="Fischer N."/>
            <person name="Steinkamper A."/>
            <person name="Puhler A."/>
            <person name="Biener R."/>
            <person name="Schwartz D."/>
            <person name="Kalinowski J."/>
        </authorList>
    </citation>
    <scope>NUCLEOTIDE SEQUENCE [LARGE SCALE GENOMIC DNA]</scope>
    <source>
        <strain evidence="4 5">DSM 7358</strain>
    </source>
</reference>
<name>U5W0S0_9ACTN</name>
<gene>
    <name evidence="4" type="ORF">AFR_21635</name>
</gene>
<dbReference type="SMART" id="SM01130">
    <property type="entry name" value="DHDPS"/>
    <property type="match status" value="1"/>
</dbReference>
<dbReference type="PANTHER" id="PTHR12128">
    <property type="entry name" value="DIHYDRODIPICOLINATE SYNTHASE"/>
    <property type="match status" value="1"/>
</dbReference>
<evidence type="ECO:0000256" key="2">
    <source>
        <dbReference type="ARBA" id="ARBA00023239"/>
    </source>
</evidence>